<dbReference type="HOGENOM" id="CLU_056931_0_1_6"/>
<dbReference type="EC" id="2.1.1.200" evidence="5"/>
<evidence type="ECO:0000256" key="6">
    <source>
        <dbReference type="SAM" id="MobiDB-lite"/>
    </source>
</evidence>
<keyword evidence="9" id="KW-1185">Reference proteome</keyword>
<dbReference type="GO" id="GO:0106339">
    <property type="term" value="F:tRNA (cytidine(32)-2'-O)-methyltransferase activity"/>
    <property type="evidence" value="ECO:0007669"/>
    <property type="project" value="RHEA"/>
</dbReference>
<dbReference type="SUPFAM" id="SSF75217">
    <property type="entry name" value="alpha/beta knot"/>
    <property type="match status" value="1"/>
</dbReference>
<feature type="region of interest" description="Disordered" evidence="6">
    <location>
        <begin position="252"/>
        <end position="283"/>
    </location>
</feature>
<dbReference type="FunFam" id="3.40.1280.10:FF:000006">
    <property type="entry name" value="Uncharacterized tRNA/rRNA methyltransferase HI_0380"/>
    <property type="match status" value="1"/>
</dbReference>
<evidence type="ECO:0000313" key="9">
    <source>
        <dbReference type="Proteomes" id="UP000032749"/>
    </source>
</evidence>
<comment type="catalytic activity">
    <reaction evidence="5">
        <text>uridine(32) in tRNA + S-adenosyl-L-methionine = 2'-O-methyluridine(32) in tRNA + S-adenosyl-L-homocysteine + H(+)</text>
        <dbReference type="Rhea" id="RHEA:42936"/>
        <dbReference type="Rhea" id="RHEA-COMP:10107"/>
        <dbReference type="Rhea" id="RHEA-COMP:10290"/>
        <dbReference type="ChEBI" id="CHEBI:15378"/>
        <dbReference type="ChEBI" id="CHEBI:57856"/>
        <dbReference type="ChEBI" id="CHEBI:59789"/>
        <dbReference type="ChEBI" id="CHEBI:65315"/>
        <dbReference type="ChEBI" id="CHEBI:74478"/>
        <dbReference type="EC" id="2.1.1.200"/>
    </reaction>
</comment>
<comment type="subunit">
    <text evidence="5">Homodimer.</text>
</comment>
<dbReference type="InterPro" id="IPR029026">
    <property type="entry name" value="tRNA_m1G_MTases_N"/>
</dbReference>
<dbReference type="InterPro" id="IPR004384">
    <property type="entry name" value="RNA_MeTrfase_TrmJ/LasT"/>
</dbReference>
<evidence type="ECO:0000259" key="7">
    <source>
        <dbReference type="Pfam" id="PF00588"/>
    </source>
</evidence>
<organism evidence="8 9">
    <name type="scientific">Oleispira antarctica RB-8</name>
    <dbReference type="NCBI Taxonomy" id="698738"/>
    <lineage>
        <taxon>Bacteria</taxon>
        <taxon>Pseudomonadati</taxon>
        <taxon>Pseudomonadota</taxon>
        <taxon>Gammaproteobacteria</taxon>
        <taxon>Oceanospirillales</taxon>
        <taxon>Oceanospirillaceae</taxon>
        <taxon>Oleispira</taxon>
    </lineage>
</organism>
<keyword evidence="4 5" id="KW-0949">S-adenosyl-L-methionine</keyword>
<dbReference type="EMBL" id="FO203512">
    <property type="protein sequence ID" value="CCK75659.1"/>
    <property type="molecule type" value="Genomic_DNA"/>
</dbReference>
<name>R4YTB9_OLEAN</name>
<comment type="similarity">
    <text evidence="1">Belongs to the class IV-like SAM-binding methyltransferase superfamily. RNA methyltransferase TrmH family.</text>
</comment>
<feature type="domain" description="tRNA/rRNA methyltransferase SpoU type" evidence="7">
    <location>
        <begin position="5"/>
        <end position="155"/>
    </location>
</feature>
<dbReference type="InterPro" id="IPR001537">
    <property type="entry name" value="SpoU_MeTrfase"/>
</dbReference>
<dbReference type="GO" id="GO:0003723">
    <property type="term" value="F:RNA binding"/>
    <property type="evidence" value="ECO:0007669"/>
    <property type="project" value="InterPro"/>
</dbReference>
<evidence type="ECO:0000256" key="1">
    <source>
        <dbReference type="ARBA" id="ARBA00007228"/>
    </source>
</evidence>
<dbReference type="NCBIfam" id="TIGR00050">
    <property type="entry name" value="rRNA_methyl_1"/>
    <property type="match status" value="1"/>
</dbReference>
<accession>R4YTB9</accession>
<dbReference type="GO" id="GO:0160206">
    <property type="term" value="F:tRNA (cytidine(32)/uridine(32)-2'-O)-methyltransferase activity"/>
    <property type="evidence" value="ECO:0007669"/>
    <property type="project" value="UniProtKB-EC"/>
</dbReference>
<sequence>MLDQIRIVLVNTTHSGNVGAAARAMKNMGVTQLVLVDPIAEIDGDAIVRASGASEILDSCIIVSSLEEAVAGCGLVIGTSARGRHIPWPLCSPRECGAKAKQAVANNNSVALVFGRESRGLTNDELHRCNAHVHIPTNPDFSSLNIAAAVQVLCYEMRMAALEEDSTNETSTNKVGQWGVEWDYEMAPHGDVERFFDHLKDSLVDIGFLDPNTPKQLMTRLRRMFQRTALDKMEVGMMRGILAAVQRKAKVANEVEGIRSSAGNSTERDASDKNDQNEDNKKG</sequence>
<keyword evidence="5" id="KW-0819">tRNA processing</keyword>
<reference evidence="8 9" key="1">
    <citation type="journal article" date="2013" name="Nat. Commun.">
        <title>Genome sequence and functional genomic analysis of the oil-degrading bacterium Oleispira antarctica.</title>
        <authorList>
            <person name="Kube M."/>
            <person name="Chernikova T.N."/>
            <person name="Al-Ramahi Y."/>
            <person name="Beloqui A."/>
            <person name="Lopez-Cortez N."/>
            <person name="Guazzaroni M.E."/>
            <person name="Heipieper H.J."/>
            <person name="Klages S."/>
            <person name="Kotsyurbenko O.R."/>
            <person name="Langer I."/>
            <person name="Nechitaylo T.Y."/>
            <person name="Lunsdorf H."/>
            <person name="Fernandez M."/>
            <person name="Juarez S."/>
            <person name="Ciordia S."/>
            <person name="Singer A."/>
            <person name="Kagan O."/>
            <person name="Egorova O."/>
            <person name="Petit P.A."/>
            <person name="Stogios P."/>
            <person name="Kim Y."/>
            <person name="Tchigvintsev A."/>
            <person name="Flick R."/>
            <person name="Denaro R."/>
            <person name="Genovese M."/>
            <person name="Albar J.P."/>
            <person name="Reva O.N."/>
            <person name="Martinez-Gomariz M."/>
            <person name="Tran H."/>
            <person name="Ferrer M."/>
            <person name="Savchenko A."/>
            <person name="Yakunin A.F."/>
            <person name="Yakimov M.M."/>
            <person name="Golyshina O.V."/>
            <person name="Reinhardt R."/>
            <person name="Golyshin P.N."/>
        </authorList>
    </citation>
    <scope>NUCLEOTIDE SEQUENCE [LARGE SCALE GENOMIC DNA]</scope>
</reference>
<evidence type="ECO:0000256" key="3">
    <source>
        <dbReference type="ARBA" id="ARBA00022679"/>
    </source>
</evidence>
<feature type="compositionally biased region" description="Basic and acidic residues" evidence="6">
    <location>
        <begin position="266"/>
        <end position="283"/>
    </location>
</feature>
<dbReference type="STRING" id="698738.OLEAN_C14830"/>
<dbReference type="CDD" id="cd18093">
    <property type="entry name" value="SpoU-like_TrmJ"/>
    <property type="match status" value="1"/>
</dbReference>
<dbReference type="Gene3D" id="1.10.8.590">
    <property type="match status" value="1"/>
</dbReference>
<dbReference type="OrthoDB" id="9806346at2"/>
<keyword evidence="5" id="KW-0963">Cytoplasm</keyword>
<protein>
    <recommendedName>
        <fullName evidence="5">tRNA (cytidine/uridine-2'-O-)-methyltransferase TrmJ</fullName>
        <ecNumber evidence="5">2.1.1.200</ecNumber>
    </recommendedName>
    <alternativeName>
        <fullName evidence="5">tRNA (cytidine(32)/uridine(32)-2'-O)-methyltransferase</fullName>
    </alternativeName>
    <alternativeName>
        <fullName evidence="5">tRNA Cm32/Um32 methyltransferase</fullName>
    </alternativeName>
</protein>
<keyword evidence="3 8" id="KW-0808">Transferase</keyword>
<comment type="function">
    <text evidence="5">Catalyzes the formation of 2'O-methylated cytidine (Cm32) or 2'O-methylated uridine (Um32) at position 32 in tRNA.</text>
</comment>
<dbReference type="GO" id="GO:0002128">
    <property type="term" value="P:tRNA nucleoside ribose methylation"/>
    <property type="evidence" value="ECO:0007669"/>
    <property type="project" value="TreeGrafter"/>
</dbReference>
<proteinExistence type="inferred from homology"/>
<dbReference type="InterPro" id="IPR029028">
    <property type="entry name" value="Alpha/beta_knot_MTases"/>
</dbReference>
<gene>
    <name evidence="5 8" type="primary">trmJ</name>
    <name evidence="8" type="ORF">OLEAN_C14830</name>
</gene>
<evidence type="ECO:0000313" key="8">
    <source>
        <dbReference type="EMBL" id="CCK75659.1"/>
    </source>
</evidence>
<dbReference type="PIRSF" id="PIRSF004808">
    <property type="entry name" value="LasT"/>
    <property type="match status" value="1"/>
</dbReference>
<evidence type="ECO:0000256" key="2">
    <source>
        <dbReference type="ARBA" id="ARBA00022603"/>
    </source>
</evidence>
<dbReference type="KEGG" id="oai:OLEAN_C14830"/>
<evidence type="ECO:0000256" key="4">
    <source>
        <dbReference type="ARBA" id="ARBA00022691"/>
    </source>
</evidence>
<dbReference type="Gene3D" id="3.40.1280.10">
    <property type="match status" value="1"/>
</dbReference>
<keyword evidence="2 5" id="KW-0489">Methyltransferase</keyword>
<dbReference type="NCBIfam" id="NF011694">
    <property type="entry name" value="PRK15114.1"/>
    <property type="match status" value="1"/>
</dbReference>
<dbReference type="GO" id="GO:0005829">
    <property type="term" value="C:cytosol"/>
    <property type="evidence" value="ECO:0007669"/>
    <property type="project" value="TreeGrafter"/>
</dbReference>
<dbReference type="PANTHER" id="PTHR42786:SF2">
    <property type="entry name" value="TRNA (CYTIDINE_URIDINE-2'-O-)-METHYLTRANSFERASE TRMJ"/>
    <property type="match status" value="1"/>
</dbReference>
<comment type="catalytic activity">
    <reaction evidence="5">
        <text>cytidine(32) in tRNA + S-adenosyl-L-methionine = 2'-O-methylcytidine(32) in tRNA + S-adenosyl-L-homocysteine + H(+)</text>
        <dbReference type="Rhea" id="RHEA:42932"/>
        <dbReference type="Rhea" id="RHEA-COMP:10288"/>
        <dbReference type="Rhea" id="RHEA-COMP:10289"/>
        <dbReference type="ChEBI" id="CHEBI:15378"/>
        <dbReference type="ChEBI" id="CHEBI:57856"/>
        <dbReference type="ChEBI" id="CHEBI:59789"/>
        <dbReference type="ChEBI" id="CHEBI:74495"/>
        <dbReference type="ChEBI" id="CHEBI:82748"/>
        <dbReference type="EC" id="2.1.1.200"/>
    </reaction>
</comment>
<dbReference type="AlphaFoldDB" id="R4YTB9"/>
<dbReference type="PATRIC" id="fig|698738.3.peg.1533"/>
<dbReference type="Proteomes" id="UP000032749">
    <property type="component" value="Chromosome"/>
</dbReference>
<comment type="subcellular location">
    <subcellularLocation>
        <location evidence="5">Cytoplasm</location>
    </subcellularLocation>
</comment>
<dbReference type="PANTHER" id="PTHR42786">
    <property type="entry name" value="TRNA/RRNA METHYLTRANSFERASE"/>
    <property type="match status" value="1"/>
</dbReference>
<evidence type="ECO:0000256" key="5">
    <source>
        <dbReference type="RuleBase" id="RU362024"/>
    </source>
</evidence>
<dbReference type="Pfam" id="PF00588">
    <property type="entry name" value="SpoU_methylase"/>
    <property type="match status" value="1"/>
</dbReference>